<dbReference type="PANTHER" id="PTHR12121">
    <property type="entry name" value="CARBON CATABOLITE REPRESSOR PROTEIN 4"/>
    <property type="match status" value="1"/>
</dbReference>
<dbReference type="Pfam" id="PF03372">
    <property type="entry name" value="Exo_endo_phos"/>
    <property type="match status" value="1"/>
</dbReference>
<comment type="similarity">
    <text evidence="1">Belongs to the CCR4/nocturin family.</text>
</comment>
<dbReference type="GO" id="GO:0004519">
    <property type="term" value="F:endonuclease activity"/>
    <property type="evidence" value="ECO:0007669"/>
    <property type="project" value="UniProtKB-KW"/>
</dbReference>
<dbReference type="InterPro" id="IPR036691">
    <property type="entry name" value="Endo/exonu/phosph_ase_sf"/>
</dbReference>
<dbReference type="SUPFAM" id="SSF56219">
    <property type="entry name" value="DNase I-like"/>
    <property type="match status" value="1"/>
</dbReference>
<dbReference type="EMBL" id="LNKF01000015">
    <property type="protein sequence ID" value="OSG90785.1"/>
    <property type="molecule type" value="Genomic_DNA"/>
</dbReference>
<dbReference type="GO" id="GO:0000175">
    <property type="term" value="F:3'-5'-RNA exonuclease activity"/>
    <property type="evidence" value="ECO:0007669"/>
    <property type="project" value="TreeGrafter"/>
</dbReference>
<sequence length="256" mass="26845">MLIAQWNILDRAPEGWEAKGAVLADALVRRGVDAACLQEVPADGLDALAAAFAERGLTLAAGRLRQGRTDLCAVCWRTGALEPVGGPSGVPGVDCAIQAFDGLAVCSYHGAWGAFRQRERLDEARLLDARLSRCAAKGAVLLCGDFNAMPGEPAIRLLSGLTEAPTFWTEAQDTAVMLGMGGPYPTALPGTSAEAAATARSQGLEPSLVPGRRIDYMFSYGWNHGRPGGWTGNVSVEDAGPSDHALLTARTLDQDA</sequence>
<dbReference type="Gene3D" id="3.60.10.10">
    <property type="entry name" value="Endonuclease/exonuclease/phosphatase"/>
    <property type="match status" value="1"/>
</dbReference>
<reference evidence="4 5" key="1">
    <citation type="journal article" date="2016" name="Sci. Rep.">
        <title>Evaluation of genetic diversity among strains of the human gut commensal Bifidobacterium adolescentis.</title>
        <authorList>
            <person name="Duranti S."/>
            <person name="Milani C."/>
            <person name="Lugli G.A."/>
            <person name="Mancabelli L."/>
            <person name="Turroni F."/>
            <person name="Ferrario C."/>
            <person name="Mangifesta M."/>
            <person name="Viappiani A."/>
            <person name="Sanchez B."/>
            <person name="Margolles A."/>
            <person name="van Sinderen D."/>
            <person name="Ventura M."/>
        </authorList>
    </citation>
    <scope>NUCLEOTIDE SEQUENCE [LARGE SCALE GENOMIC DNA]</scope>
    <source>
        <strain evidence="4 5">AD2-8</strain>
    </source>
</reference>
<dbReference type="Proteomes" id="UP000193664">
    <property type="component" value="Unassembled WGS sequence"/>
</dbReference>
<dbReference type="InterPro" id="IPR005135">
    <property type="entry name" value="Endo/exonuclease/phosphatase"/>
</dbReference>
<accession>A0A1X2Z8P4</accession>
<protein>
    <submittedName>
        <fullName evidence="4">Endonuclease/Exonuclease/phosphatase family</fullName>
    </submittedName>
</protein>
<keyword evidence="2" id="KW-0378">Hydrolase</keyword>
<dbReference type="RefSeq" id="WP_085408722.1">
    <property type="nucleotide sequence ID" value="NZ_LNKF01000015.1"/>
</dbReference>
<keyword evidence="4" id="KW-0269">Exonuclease</keyword>
<feature type="domain" description="Endonuclease/exonuclease/phosphatase" evidence="3">
    <location>
        <begin position="4"/>
        <end position="244"/>
    </location>
</feature>
<keyword evidence="4" id="KW-0540">Nuclease</keyword>
<evidence type="ECO:0000313" key="5">
    <source>
        <dbReference type="Proteomes" id="UP000193664"/>
    </source>
</evidence>
<dbReference type="GO" id="GO:0006139">
    <property type="term" value="P:nucleobase-containing compound metabolic process"/>
    <property type="evidence" value="ECO:0007669"/>
    <property type="project" value="UniProtKB-ARBA"/>
</dbReference>
<dbReference type="PANTHER" id="PTHR12121:SF45">
    <property type="entry name" value="NOCTURNIN"/>
    <property type="match status" value="1"/>
</dbReference>
<evidence type="ECO:0000259" key="3">
    <source>
        <dbReference type="Pfam" id="PF03372"/>
    </source>
</evidence>
<dbReference type="InterPro" id="IPR050410">
    <property type="entry name" value="CCR4/nocturin_mRNA_transcr"/>
</dbReference>
<comment type="caution">
    <text evidence="4">The sequence shown here is derived from an EMBL/GenBank/DDBJ whole genome shotgun (WGS) entry which is preliminary data.</text>
</comment>
<proteinExistence type="inferred from homology"/>
<evidence type="ECO:0000313" key="4">
    <source>
        <dbReference type="EMBL" id="OSG90785.1"/>
    </source>
</evidence>
<evidence type="ECO:0000256" key="1">
    <source>
        <dbReference type="ARBA" id="ARBA00010774"/>
    </source>
</evidence>
<evidence type="ECO:0000256" key="2">
    <source>
        <dbReference type="ARBA" id="ARBA00022801"/>
    </source>
</evidence>
<keyword evidence="4" id="KW-0255">Endonuclease</keyword>
<name>A0A1X2Z8P4_BIFAD</name>
<dbReference type="AlphaFoldDB" id="A0A1X2Z8P4"/>
<organism evidence="4 5">
    <name type="scientific">Bifidobacterium adolescentis</name>
    <dbReference type="NCBI Taxonomy" id="1680"/>
    <lineage>
        <taxon>Bacteria</taxon>
        <taxon>Bacillati</taxon>
        <taxon>Actinomycetota</taxon>
        <taxon>Actinomycetes</taxon>
        <taxon>Bifidobacteriales</taxon>
        <taxon>Bifidobacteriaceae</taxon>
        <taxon>Bifidobacterium</taxon>
    </lineage>
</organism>
<gene>
    <name evidence="4" type="ORF">AD0028_1916</name>
</gene>